<sequence length="273" mass="30213">MGAQQSAASQVAASGQEIEQAYRQVMLHGNALVNEAVRAGWVAAEPDAICRRIALLEQDMFEWLDLQQLAGIQGRLGITLQPAGFGFTQAQEANARRRACAFIGDYFTTKVRLAAFIRQNMRALCQDARDEIARNMPIMLQGATSQQQSQAYGRLKRLDSILVRWYQRVARLLTTLEADIPTERVRQIENEVQRMLVSGYSECCQAVHDLRDFAWEPLENGPGFVNRYLPGEPVVGILPRIAVTGLSGPSQPGTAACGRQIDLSQADLLRAVL</sequence>
<accession>A0A2U7UBJ4</accession>
<dbReference type="EMBL" id="MG011690">
    <property type="protein sequence ID" value="AVK75806.1"/>
    <property type="molecule type" value="Genomic_DNA"/>
</dbReference>
<protein>
    <submittedName>
        <fullName evidence="1">Uncharacterized protein</fullName>
    </submittedName>
</protein>
<evidence type="ECO:0000313" key="1">
    <source>
        <dbReference type="EMBL" id="AVK75806.1"/>
    </source>
</evidence>
<dbReference type="RefSeq" id="YP_009481809.1">
    <property type="nucleotide sequence ID" value="NC_037666.1"/>
</dbReference>
<organism evidence="1">
    <name type="scientific">Pandoravirus neocaledonia</name>
    <dbReference type="NCBI Taxonomy" id="2107708"/>
    <lineage>
        <taxon>Viruses</taxon>
        <taxon>Pandoravirus</taxon>
    </lineage>
</organism>
<dbReference type="Proteomes" id="UP000249287">
    <property type="component" value="Segment"/>
</dbReference>
<dbReference type="KEGG" id="vg:36842519"/>
<dbReference type="GeneID" id="36842519"/>
<gene>
    <name evidence="1" type="ORF">pneo_cds_199</name>
</gene>
<name>A0A2U7UBJ4_9VIRU</name>
<proteinExistence type="predicted"/>
<reference evidence="1" key="1">
    <citation type="journal article" date="2018" name="Nat. Commun.">
        <title>Diversity and evolution of the emerging Pandoraviridae family.</title>
        <authorList>
            <person name="Legendre M."/>
            <person name="Fabre E."/>
            <person name="Poirot O."/>
            <person name="Jeudy S."/>
            <person name="Lartigue A."/>
            <person name="Alempic J.M."/>
            <person name="Beucher L."/>
            <person name="Philippe N."/>
            <person name="Bertaux L."/>
            <person name="Christo-Foroux E."/>
            <person name="Labadie K."/>
            <person name="Coute Y."/>
            <person name="Abergel C."/>
            <person name="Claverie J.M."/>
        </authorList>
    </citation>
    <scope>NUCLEOTIDE SEQUENCE [LARGE SCALE GENOMIC DNA]</scope>
    <source>
        <strain evidence="1">Neocaledonia</strain>
    </source>
</reference>